<comment type="caution">
    <text evidence="2">The sequence shown here is derived from an EMBL/GenBank/DDBJ whole genome shotgun (WGS) entry which is preliminary data.</text>
</comment>
<keyword evidence="1" id="KW-0732">Signal</keyword>
<sequence length="268" mass="29663">MKLWAILLFGGWMLGTAWAAETQERPVIRVLLETLHHQSRLIPGRNFSQTIMAQVLKEQGAEVEESHRVLERAEELTEAEFSAYDLVVMNGRYSGKRQPDVFSPEVMKALDNYVISGGYLLVISGGSGLGAGVSLPFYNPLMSRYGVEVLPGPGRTGPALTPTLRDQEHPLVRGIEVLYPCHGTTLKLTNREAVPLAFLDKEPCLAVVPRGFGWVIILGGGSGWMNQGMDPAISTNKGQTERIEANQKLIRNLVDWLQLLKQSQMRGR</sequence>
<evidence type="ECO:0000313" key="2">
    <source>
        <dbReference type="EMBL" id="GAA5142110.1"/>
    </source>
</evidence>
<dbReference type="Proteomes" id="UP001499852">
    <property type="component" value="Unassembled WGS sequence"/>
</dbReference>
<proteinExistence type="predicted"/>
<dbReference type="Gene3D" id="3.40.50.880">
    <property type="match status" value="1"/>
</dbReference>
<feature type="chain" id="PRO_5046377893" description="Glutamine amidotransferase domain-containing protein" evidence="1">
    <location>
        <begin position="20"/>
        <end position="268"/>
    </location>
</feature>
<dbReference type="RefSeq" id="WP_345736943.1">
    <property type="nucleotide sequence ID" value="NZ_BAABIA010000005.1"/>
</dbReference>
<evidence type="ECO:0000256" key="1">
    <source>
        <dbReference type="SAM" id="SignalP"/>
    </source>
</evidence>
<evidence type="ECO:0000313" key="3">
    <source>
        <dbReference type="Proteomes" id="UP001499852"/>
    </source>
</evidence>
<reference evidence="3" key="1">
    <citation type="journal article" date="2019" name="Int. J. Syst. Evol. Microbiol.">
        <title>The Global Catalogue of Microorganisms (GCM) 10K type strain sequencing project: providing services to taxonomists for standard genome sequencing and annotation.</title>
        <authorList>
            <consortium name="The Broad Institute Genomics Platform"/>
            <consortium name="The Broad Institute Genome Sequencing Center for Infectious Disease"/>
            <person name="Wu L."/>
            <person name="Ma J."/>
        </authorList>
    </citation>
    <scope>NUCLEOTIDE SEQUENCE [LARGE SCALE GENOMIC DNA]</scope>
    <source>
        <strain evidence="3">JCM 18053</strain>
    </source>
</reference>
<name>A0ABP9P7L3_9BACT</name>
<dbReference type="EMBL" id="BAABIA010000005">
    <property type="protein sequence ID" value="GAA5142110.1"/>
    <property type="molecule type" value="Genomic_DNA"/>
</dbReference>
<dbReference type="SUPFAM" id="SSF52317">
    <property type="entry name" value="Class I glutamine amidotransferase-like"/>
    <property type="match status" value="1"/>
</dbReference>
<keyword evidence="3" id="KW-1185">Reference proteome</keyword>
<accession>A0ABP9P7L3</accession>
<protein>
    <recommendedName>
        <fullName evidence="4">Glutamine amidotransferase domain-containing protein</fullName>
    </recommendedName>
</protein>
<gene>
    <name evidence="2" type="ORF">GCM10023213_27470</name>
</gene>
<evidence type="ECO:0008006" key="4">
    <source>
        <dbReference type="Google" id="ProtNLM"/>
    </source>
</evidence>
<feature type="signal peptide" evidence="1">
    <location>
        <begin position="1"/>
        <end position="19"/>
    </location>
</feature>
<dbReference type="InterPro" id="IPR029062">
    <property type="entry name" value="Class_I_gatase-like"/>
</dbReference>
<organism evidence="2 3">
    <name type="scientific">Prosthecobacter algae</name>
    <dbReference type="NCBI Taxonomy" id="1144682"/>
    <lineage>
        <taxon>Bacteria</taxon>
        <taxon>Pseudomonadati</taxon>
        <taxon>Verrucomicrobiota</taxon>
        <taxon>Verrucomicrobiia</taxon>
        <taxon>Verrucomicrobiales</taxon>
        <taxon>Verrucomicrobiaceae</taxon>
        <taxon>Prosthecobacter</taxon>
    </lineage>
</organism>